<dbReference type="PROSITE" id="PS50127">
    <property type="entry name" value="UBC_2"/>
    <property type="match status" value="1"/>
</dbReference>
<feature type="compositionally biased region" description="Acidic residues" evidence="3">
    <location>
        <begin position="44"/>
        <end position="59"/>
    </location>
</feature>
<dbReference type="Proteomes" id="UP000075714">
    <property type="component" value="Unassembled WGS sequence"/>
</dbReference>
<feature type="region of interest" description="Disordered" evidence="3">
    <location>
        <begin position="557"/>
        <end position="583"/>
    </location>
</feature>
<sequence>MDATATASVAAGSDGDVGMTEAAAGGGGSDNEGEDNWDNVASGSEEDNDGFGGGSDDDGGGYSDGGDAEAEADEDNDDDGGDDEDDDDEDRDMIILCSSSVGRWERYEAALEAAEAAEATKRALSSSQDVARKRQIFAPREAFAMLSRELTDFMRSGNTEMAIETAGDDLYHWLVDLGSFDPASQLGKDMREVSRRYCYSSVRLRLRFMRGLHPFFPPSVEVVWPHLAGPLLGAVASHPLLALENWDPWRPALAAVAQIKAFLEAHARVDLDNPANDIRRHPTSTYSPLERSLARLEALSGMPPVAAAQPDVAALYAAREDYERDTARLAALAEGGKKRARAEAATGAAATAAAGALAGARGREVVWARGTGYGSGSRTGESWNVEASQAAQAARDEEIRGLLAVMASALAWELGAEGPAVAGTEAAAAEQAGATEVSGSAAADGPQQQRGKAEAMEGVETEATASDAGGSGGRGSGAGASSGAGTSGFSSQGDEPLLGPGGCAEVIRASCLLPFLARELRGASFSDMGSRNSYYTALLTVIRELCRTSTAELLWSPAEQPRSPADAGAAGAPGGSSRGSGSSLAGLVTGSLRSAARLYLNVLAPSAGAPPPPGPGATTAAAPGPNVASTSAAASALPAPLRPIDKAAVAAQKAAIEADATQRMARMIGQIVEYLERHRPPPAQQQQGGAAGAADLSAHEASGRGAEAERTASGAAASTSAASGSGAGGSSATAVYLATLKPLQVDAVPDLCRSHHYASQARGEMAAPRTRAVRLAKEIASLESLLPLSESSSVFVRVDETAVHVWKALIVGPEDTPYSGGCFLFDFYFPPQYPGVPPQVHLLTTGGGRVRFNPNLYAEGKVCLSLLGTWSGDKGETWNSEVSTAVQVLISIQSLIMVPQPYFNEPSYEAQTDERGKTMSRDYSKNVRENCVRYAMLDVLRHPPVSLAEVVRQHFRLRREPLLRQIDSWADEGQAHDAAHAGRLREMRRELAALMSAL</sequence>
<gene>
    <name evidence="5" type="ORF">GPECTOR_299g811</name>
</gene>
<accession>A0A150FVV5</accession>
<feature type="compositionally biased region" description="Acidic residues" evidence="3">
    <location>
        <begin position="66"/>
        <end position="91"/>
    </location>
</feature>
<dbReference type="OrthoDB" id="47801at2759"/>
<dbReference type="SUPFAM" id="SSF54495">
    <property type="entry name" value="UBC-like"/>
    <property type="match status" value="1"/>
</dbReference>
<dbReference type="PANTHER" id="PTHR46116:SF39">
    <property type="entry name" value="BACULOVIRAL IAP REPEAT-CONTAINING PROTEIN 6"/>
    <property type="match status" value="1"/>
</dbReference>
<feature type="compositionally biased region" description="Low complexity" evidence="3">
    <location>
        <begin position="684"/>
        <end position="694"/>
    </location>
</feature>
<feature type="region of interest" description="Disordered" evidence="3">
    <location>
        <begin position="681"/>
        <end position="728"/>
    </location>
</feature>
<dbReference type="STRING" id="33097.A0A150FVV5"/>
<dbReference type="CDD" id="cd23810">
    <property type="entry name" value="UBCc_BIRC6"/>
    <property type="match status" value="1"/>
</dbReference>
<name>A0A150FVV5_GONPE</name>
<feature type="domain" description="UBC core" evidence="4">
    <location>
        <begin position="770"/>
        <end position="936"/>
    </location>
</feature>
<evidence type="ECO:0000259" key="4">
    <source>
        <dbReference type="PROSITE" id="PS50127"/>
    </source>
</evidence>
<reference evidence="6" key="1">
    <citation type="journal article" date="2016" name="Nat. Commun.">
        <title>The Gonium pectorale genome demonstrates co-option of cell cycle regulation during the evolution of multicellularity.</title>
        <authorList>
            <person name="Hanschen E.R."/>
            <person name="Marriage T.N."/>
            <person name="Ferris P.J."/>
            <person name="Hamaji T."/>
            <person name="Toyoda A."/>
            <person name="Fujiyama A."/>
            <person name="Neme R."/>
            <person name="Noguchi H."/>
            <person name="Minakuchi Y."/>
            <person name="Suzuki M."/>
            <person name="Kawai-Toyooka H."/>
            <person name="Smith D.R."/>
            <person name="Sparks H."/>
            <person name="Anderson J."/>
            <person name="Bakaric R."/>
            <person name="Luria V."/>
            <person name="Karger A."/>
            <person name="Kirschner M.W."/>
            <person name="Durand P.M."/>
            <person name="Michod R.E."/>
            <person name="Nozaki H."/>
            <person name="Olson B.J."/>
        </authorList>
    </citation>
    <scope>NUCLEOTIDE SEQUENCE [LARGE SCALE GENOMIC DNA]</scope>
    <source>
        <strain evidence="6">NIES-2863</strain>
    </source>
</reference>
<dbReference type="InterPro" id="IPR016135">
    <property type="entry name" value="UBQ-conjugating_enzyme/RWD"/>
</dbReference>
<dbReference type="GO" id="GO:0016740">
    <property type="term" value="F:transferase activity"/>
    <property type="evidence" value="ECO:0007669"/>
    <property type="project" value="UniProtKB-KW"/>
</dbReference>
<keyword evidence="2" id="KW-0833">Ubl conjugation pathway</keyword>
<dbReference type="Pfam" id="PF00179">
    <property type="entry name" value="UQ_con"/>
    <property type="match status" value="1"/>
</dbReference>
<evidence type="ECO:0000256" key="2">
    <source>
        <dbReference type="ARBA" id="ARBA00022786"/>
    </source>
</evidence>
<protein>
    <recommendedName>
        <fullName evidence="4">UBC core domain-containing protein</fullName>
    </recommendedName>
</protein>
<evidence type="ECO:0000256" key="1">
    <source>
        <dbReference type="ARBA" id="ARBA00022679"/>
    </source>
</evidence>
<keyword evidence="1" id="KW-0808">Transferase</keyword>
<dbReference type="InterPro" id="IPR000608">
    <property type="entry name" value="UBC"/>
</dbReference>
<dbReference type="AlphaFoldDB" id="A0A150FVV5"/>
<organism evidence="5 6">
    <name type="scientific">Gonium pectorale</name>
    <name type="common">Green alga</name>
    <dbReference type="NCBI Taxonomy" id="33097"/>
    <lineage>
        <taxon>Eukaryota</taxon>
        <taxon>Viridiplantae</taxon>
        <taxon>Chlorophyta</taxon>
        <taxon>core chlorophytes</taxon>
        <taxon>Chlorophyceae</taxon>
        <taxon>CS clade</taxon>
        <taxon>Chlamydomonadales</taxon>
        <taxon>Volvocaceae</taxon>
        <taxon>Gonium</taxon>
    </lineage>
</organism>
<dbReference type="SMART" id="SM00212">
    <property type="entry name" value="UBCc"/>
    <property type="match status" value="1"/>
</dbReference>
<dbReference type="EMBL" id="LSYV01000298">
    <property type="protein sequence ID" value="KXZ41741.1"/>
    <property type="molecule type" value="Genomic_DNA"/>
</dbReference>
<feature type="region of interest" description="Disordered" evidence="3">
    <location>
        <begin position="432"/>
        <end position="493"/>
    </location>
</feature>
<evidence type="ECO:0000313" key="5">
    <source>
        <dbReference type="EMBL" id="KXZ41741.1"/>
    </source>
</evidence>
<evidence type="ECO:0000313" key="6">
    <source>
        <dbReference type="Proteomes" id="UP000075714"/>
    </source>
</evidence>
<feature type="compositionally biased region" description="Low complexity" evidence="3">
    <location>
        <begin position="711"/>
        <end position="728"/>
    </location>
</feature>
<proteinExistence type="predicted"/>
<keyword evidence="6" id="KW-1185">Reference proteome</keyword>
<dbReference type="CDD" id="cd23802">
    <property type="entry name" value="UBCc_UBE2Q"/>
    <property type="match status" value="1"/>
</dbReference>
<feature type="region of interest" description="Disordered" evidence="3">
    <location>
        <begin position="1"/>
        <end position="91"/>
    </location>
</feature>
<feature type="compositionally biased region" description="Gly residues" evidence="3">
    <location>
        <begin position="469"/>
        <end position="486"/>
    </location>
</feature>
<comment type="caution">
    <text evidence="5">The sequence shown here is derived from an EMBL/GenBank/DDBJ whole genome shotgun (WGS) entry which is preliminary data.</text>
</comment>
<dbReference type="PANTHER" id="PTHR46116">
    <property type="entry name" value="(E3-INDEPENDENT) E2 UBIQUITIN-CONJUGATING ENZYME"/>
    <property type="match status" value="1"/>
</dbReference>
<dbReference type="Gene3D" id="3.10.110.10">
    <property type="entry name" value="Ubiquitin Conjugating Enzyme"/>
    <property type="match status" value="2"/>
</dbReference>
<feature type="compositionally biased region" description="Basic and acidic residues" evidence="3">
    <location>
        <begin position="697"/>
        <end position="710"/>
    </location>
</feature>
<evidence type="ECO:0000256" key="3">
    <source>
        <dbReference type="SAM" id="MobiDB-lite"/>
    </source>
</evidence>